<dbReference type="InterPro" id="IPR011989">
    <property type="entry name" value="ARM-like"/>
</dbReference>
<feature type="domain" description="DUF7792" evidence="2">
    <location>
        <begin position="4"/>
        <end position="87"/>
    </location>
</feature>
<gene>
    <name evidence="3" type="ORF">Lalb_Chr05g0212371</name>
</gene>
<dbReference type="SUPFAM" id="SSF48371">
    <property type="entry name" value="ARM repeat"/>
    <property type="match status" value="1"/>
</dbReference>
<dbReference type="Proteomes" id="UP000447434">
    <property type="component" value="Chromosome 5"/>
</dbReference>
<feature type="compositionally biased region" description="Polar residues" evidence="1">
    <location>
        <begin position="324"/>
        <end position="335"/>
    </location>
</feature>
<reference evidence="4" key="1">
    <citation type="journal article" date="2020" name="Nat. Commun.">
        <title>Genome sequence of the cluster root forming white lupin.</title>
        <authorList>
            <person name="Hufnagel B."/>
            <person name="Marques A."/>
            <person name="Soriano A."/>
            <person name="Marques L."/>
            <person name="Divol F."/>
            <person name="Doumas P."/>
            <person name="Sallet E."/>
            <person name="Mancinotti D."/>
            <person name="Carrere S."/>
            <person name="Marande W."/>
            <person name="Arribat S."/>
            <person name="Keller J."/>
            <person name="Huneau C."/>
            <person name="Blein T."/>
            <person name="Aime D."/>
            <person name="Laguerre M."/>
            <person name="Taylor J."/>
            <person name="Schubert V."/>
            <person name="Nelson M."/>
            <person name="Geu-Flores F."/>
            <person name="Crespi M."/>
            <person name="Gallardo-Guerrero K."/>
            <person name="Delaux P.-M."/>
            <person name="Salse J."/>
            <person name="Berges H."/>
            <person name="Guyot R."/>
            <person name="Gouzy J."/>
            <person name="Peret B."/>
        </authorList>
    </citation>
    <scope>NUCLEOTIDE SEQUENCE [LARGE SCALE GENOMIC DNA]</scope>
    <source>
        <strain evidence="4">cv. Amiga</strain>
    </source>
</reference>
<protein>
    <recommendedName>
        <fullName evidence="2">DUF7792 domain-containing protein</fullName>
    </recommendedName>
</protein>
<dbReference type="OrthoDB" id="1709031at2759"/>
<dbReference type="Gene3D" id="1.25.10.10">
    <property type="entry name" value="Leucine-rich Repeat Variant"/>
    <property type="match status" value="1"/>
</dbReference>
<dbReference type="PANTHER" id="PTHR46168:SF9">
    <property type="entry name" value="ARMADILLO REPEAT ONLY 2"/>
    <property type="match status" value="1"/>
</dbReference>
<dbReference type="Pfam" id="PF25055">
    <property type="entry name" value="DUF7792"/>
    <property type="match status" value="1"/>
</dbReference>
<dbReference type="EMBL" id="WOCE01000005">
    <property type="protein sequence ID" value="KAE9612945.1"/>
    <property type="molecule type" value="Genomic_DNA"/>
</dbReference>
<organism evidence="3 4">
    <name type="scientific">Lupinus albus</name>
    <name type="common">White lupine</name>
    <name type="synonym">Lupinus termis</name>
    <dbReference type="NCBI Taxonomy" id="3870"/>
    <lineage>
        <taxon>Eukaryota</taxon>
        <taxon>Viridiplantae</taxon>
        <taxon>Streptophyta</taxon>
        <taxon>Embryophyta</taxon>
        <taxon>Tracheophyta</taxon>
        <taxon>Spermatophyta</taxon>
        <taxon>Magnoliopsida</taxon>
        <taxon>eudicotyledons</taxon>
        <taxon>Gunneridae</taxon>
        <taxon>Pentapetalae</taxon>
        <taxon>rosids</taxon>
        <taxon>fabids</taxon>
        <taxon>Fabales</taxon>
        <taxon>Fabaceae</taxon>
        <taxon>Papilionoideae</taxon>
        <taxon>50 kb inversion clade</taxon>
        <taxon>genistoids sensu lato</taxon>
        <taxon>core genistoids</taxon>
        <taxon>Genisteae</taxon>
        <taxon>Lupinus</taxon>
    </lineage>
</organism>
<comment type="caution">
    <text evidence="3">The sequence shown here is derived from an EMBL/GenBank/DDBJ whole genome shotgun (WGS) entry which is preliminary data.</text>
</comment>
<name>A0A6A4QF54_LUPAL</name>
<dbReference type="InterPro" id="IPR056694">
    <property type="entry name" value="DUF7792"/>
</dbReference>
<proteinExistence type="predicted"/>
<evidence type="ECO:0000313" key="4">
    <source>
        <dbReference type="Proteomes" id="UP000447434"/>
    </source>
</evidence>
<evidence type="ECO:0000256" key="1">
    <source>
        <dbReference type="SAM" id="MobiDB-lite"/>
    </source>
</evidence>
<dbReference type="AlphaFoldDB" id="A0A6A4QF54"/>
<accession>A0A6A4QF54</accession>
<dbReference type="InterPro" id="IPR016024">
    <property type="entry name" value="ARM-type_fold"/>
</dbReference>
<dbReference type="PANTHER" id="PTHR46168">
    <property type="entry name" value="ARMADILLO REPEAT ONLY 4"/>
    <property type="match status" value="1"/>
</dbReference>
<evidence type="ECO:0000259" key="2">
    <source>
        <dbReference type="Pfam" id="PF25055"/>
    </source>
</evidence>
<evidence type="ECO:0000313" key="3">
    <source>
        <dbReference type="EMBL" id="KAE9612945.1"/>
    </source>
</evidence>
<sequence length="400" mass="43735">MKPLTDKLASQLHQAARATSDLYDSPARRIIIDTHQVLNKALSLVLKCHAKCLFKRVFTIIPTNAFRKTSSLLENSTGDVSWLLRVSTPADDRADADIHLGLPPIAANVPILGLIWEQIAILCTGSPEDRSDAAASLVSIIRGNDRCGKLIMKEGGVGPLLKLIEEGTVEGQENGARAIGLLGCEHESPMKVQCVVAWAISEFAANDPNCQDSFTQHNIITLLVSHLAFETVQEHSKYAIVSNIPTSVHALVMPSSNNNSNNVKKGNYEDEGKLIIPNQMLNPFGNNAKARCQLHSVITSTIAVHNAATKLQYNSKANEANKNYQSSYSTKNNGNSKQGHHYQHSYSHSGFNMKGRELEDPETKASMKEMAARALWKLAKGNSQICRSITESKALNHLIP</sequence>
<keyword evidence="4" id="KW-1185">Reference proteome</keyword>
<feature type="region of interest" description="Disordered" evidence="1">
    <location>
        <begin position="324"/>
        <end position="358"/>
    </location>
</feature>